<dbReference type="Gene3D" id="3.40.50.300">
    <property type="entry name" value="P-loop containing nucleotide triphosphate hydrolases"/>
    <property type="match status" value="1"/>
</dbReference>
<keyword evidence="10" id="KW-1185">Reference proteome</keyword>
<dbReference type="AlphaFoldDB" id="A0AAF1K814"/>
<evidence type="ECO:0000256" key="5">
    <source>
        <dbReference type="ARBA" id="ARBA00023125"/>
    </source>
</evidence>
<sequence>MAFPALRLTRLMLRDFRSYAALDARFSGRVVVIAGENGVGKTNLLEAISLLGPGRGLRGARMGELGRDGLPWAASGRFETALGPFDIGTGTASEGGGERRAWMLDGVAKKSSTELAERVAAVWLTPQMDRLFQEGASGRRRFLDRLVWALEPAHAREVAAHDHAMASRNRVLAQGRADPGWLDALEEQMARRAVAAVAARRGLARRLNTVLAEQRPLGAFPAARLDLLCPIAAALEDSPALAVEEGLRARLAQQRRRDAAAGGAAEGAHRTDMTMVHLEKNQPAALCSTGEQKALLIATVLAHASLIAEARGFAPLLLLDEVAAHLDQRRREALFAALAALPAQSFLTGTDVGVFAPLQGVAEGFSAASGRLETIAGFGVPEPA</sequence>
<dbReference type="Gene3D" id="1.20.1050.90">
    <property type="entry name" value="RecF/RecN/SMC, N-terminal domain"/>
    <property type="match status" value="1"/>
</dbReference>
<dbReference type="SMART" id="SM00382">
    <property type="entry name" value="AAA"/>
    <property type="match status" value="1"/>
</dbReference>
<dbReference type="EMBL" id="JAAEDH010000031">
    <property type="protein sequence ID" value="MBR0657336.1"/>
    <property type="molecule type" value="Genomic_DNA"/>
</dbReference>
<dbReference type="Pfam" id="PF13476">
    <property type="entry name" value="AAA_23"/>
    <property type="match status" value="1"/>
</dbReference>
<name>A0AAF1K814_9PROT</name>
<evidence type="ECO:0000256" key="6">
    <source>
        <dbReference type="HAMAP-Rule" id="MF_00365"/>
    </source>
</evidence>
<feature type="binding site" evidence="6">
    <location>
        <begin position="35"/>
        <end position="42"/>
    </location>
    <ligand>
        <name>ATP</name>
        <dbReference type="ChEBI" id="CHEBI:30616"/>
    </ligand>
</feature>
<keyword evidence="3 6" id="KW-0547">Nucleotide-binding</keyword>
<evidence type="ECO:0000313" key="10">
    <source>
        <dbReference type="Proteomes" id="UP001196068"/>
    </source>
</evidence>
<dbReference type="InterPro" id="IPR038729">
    <property type="entry name" value="Rad50/SbcC_AAA"/>
</dbReference>
<keyword evidence="5 6" id="KW-0238">DNA-binding</keyword>
<evidence type="ECO:0000313" key="9">
    <source>
        <dbReference type="EMBL" id="MBR0657336.1"/>
    </source>
</evidence>
<keyword evidence="6 7" id="KW-0227">DNA damage</keyword>
<evidence type="ECO:0000256" key="3">
    <source>
        <dbReference type="ARBA" id="ARBA00022741"/>
    </source>
</evidence>
<evidence type="ECO:0000256" key="2">
    <source>
        <dbReference type="ARBA" id="ARBA00022705"/>
    </source>
</evidence>
<comment type="subcellular location">
    <subcellularLocation>
        <location evidence="6 7">Cytoplasm</location>
    </subcellularLocation>
</comment>
<dbReference type="PROSITE" id="PS00618">
    <property type="entry name" value="RECF_2"/>
    <property type="match status" value="1"/>
</dbReference>
<accession>A0AAF1K814</accession>
<keyword evidence="4 6" id="KW-0067">ATP-binding</keyword>
<dbReference type="NCBIfam" id="TIGR00611">
    <property type="entry name" value="recf"/>
    <property type="match status" value="1"/>
</dbReference>
<feature type="domain" description="AAA+ ATPase" evidence="8">
    <location>
        <begin position="27"/>
        <end position="382"/>
    </location>
</feature>
<dbReference type="GO" id="GO:0016887">
    <property type="term" value="F:ATP hydrolysis activity"/>
    <property type="evidence" value="ECO:0007669"/>
    <property type="project" value="InterPro"/>
</dbReference>
<dbReference type="GO" id="GO:0006260">
    <property type="term" value="P:DNA replication"/>
    <property type="evidence" value="ECO:0007669"/>
    <property type="project" value="UniProtKB-UniRule"/>
</dbReference>
<comment type="similarity">
    <text evidence="6 7">Belongs to the RecF family.</text>
</comment>
<dbReference type="GO" id="GO:0009432">
    <property type="term" value="P:SOS response"/>
    <property type="evidence" value="ECO:0007669"/>
    <property type="project" value="UniProtKB-UniRule"/>
</dbReference>
<protein>
    <recommendedName>
        <fullName evidence="6 7">DNA replication and repair protein RecF</fullName>
    </recommendedName>
</protein>
<dbReference type="InterPro" id="IPR001238">
    <property type="entry name" value="DNA-binding_RecF"/>
</dbReference>
<reference evidence="9" key="2">
    <citation type="journal article" date="2021" name="Syst. Appl. Microbiol.">
        <title>Roseomonas hellenica sp. nov., isolated from roots of wild-growing Alkanna tinctoria.</title>
        <authorList>
            <person name="Rat A."/>
            <person name="Naranjo H.D."/>
            <person name="Lebbe L."/>
            <person name="Cnockaert M."/>
            <person name="Krigas N."/>
            <person name="Grigoriadou K."/>
            <person name="Maloupa E."/>
            <person name="Willems A."/>
        </authorList>
    </citation>
    <scope>NUCLEOTIDE SEQUENCE</scope>
    <source>
        <strain evidence="9">LMG 28251</strain>
    </source>
</reference>
<comment type="function">
    <text evidence="6 7">The RecF protein is involved in DNA metabolism; it is required for DNA replication and normal SOS inducibility. RecF binds preferentially to single-stranded, linear DNA. It also seems to bind ATP.</text>
</comment>
<evidence type="ECO:0000256" key="4">
    <source>
        <dbReference type="ARBA" id="ARBA00022840"/>
    </source>
</evidence>
<keyword evidence="6 7" id="KW-0234">DNA repair</keyword>
<dbReference type="InterPro" id="IPR003593">
    <property type="entry name" value="AAA+_ATPase"/>
</dbReference>
<evidence type="ECO:0000259" key="8">
    <source>
        <dbReference type="SMART" id="SM00382"/>
    </source>
</evidence>
<dbReference type="GO" id="GO:0005524">
    <property type="term" value="F:ATP binding"/>
    <property type="evidence" value="ECO:0007669"/>
    <property type="project" value="UniProtKB-UniRule"/>
</dbReference>
<evidence type="ECO:0000256" key="7">
    <source>
        <dbReference type="RuleBase" id="RU000578"/>
    </source>
</evidence>
<dbReference type="Proteomes" id="UP001196068">
    <property type="component" value="Unassembled WGS sequence"/>
</dbReference>
<proteinExistence type="inferred from homology"/>
<gene>
    <name evidence="6 9" type="primary">recF</name>
    <name evidence="9" type="ORF">GXW79_19835</name>
</gene>
<reference evidence="9" key="1">
    <citation type="submission" date="2020-01" db="EMBL/GenBank/DDBJ databases">
        <authorList>
            <person name="Rat A."/>
        </authorList>
    </citation>
    <scope>NUCLEOTIDE SEQUENCE</scope>
    <source>
        <strain evidence="9">LMG 28251</strain>
    </source>
</reference>
<dbReference type="InterPro" id="IPR027417">
    <property type="entry name" value="P-loop_NTPase"/>
</dbReference>
<comment type="caution">
    <text evidence="9">The sequence shown here is derived from an EMBL/GenBank/DDBJ whole genome shotgun (WGS) entry which is preliminary data.</text>
</comment>
<dbReference type="InterPro" id="IPR018078">
    <property type="entry name" value="DNA-binding_RecF_CS"/>
</dbReference>
<keyword evidence="1 6" id="KW-0963">Cytoplasm</keyword>
<dbReference type="GO" id="GO:0003697">
    <property type="term" value="F:single-stranded DNA binding"/>
    <property type="evidence" value="ECO:0007669"/>
    <property type="project" value="UniProtKB-UniRule"/>
</dbReference>
<dbReference type="InterPro" id="IPR042174">
    <property type="entry name" value="RecF_2"/>
</dbReference>
<dbReference type="SUPFAM" id="SSF52540">
    <property type="entry name" value="P-loop containing nucleoside triphosphate hydrolases"/>
    <property type="match status" value="1"/>
</dbReference>
<dbReference type="GO" id="GO:0000731">
    <property type="term" value="P:DNA synthesis involved in DNA repair"/>
    <property type="evidence" value="ECO:0007669"/>
    <property type="project" value="TreeGrafter"/>
</dbReference>
<organism evidence="9 10">
    <name type="scientific">Plastoroseomonas arctica</name>
    <dbReference type="NCBI Taxonomy" id="1509237"/>
    <lineage>
        <taxon>Bacteria</taxon>
        <taxon>Pseudomonadati</taxon>
        <taxon>Pseudomonadota</taxon>
        <taxon>Alphaproteobacteria</taxon>
        <taxon>Acetobacterales</taxon>
        <taxon>Acetobacteraceae</taxon>
        <taxon>Plastoroseomonas</taxon>
    </lineage>
</organism>
<keyword evidence="2 6" id="KW-0235">DNA replication</keyword>
<dbReference type="PROSITE" id="PS00617">
    <property type="entry name" value="RECF_1"/>
    <property type="match status" value="1"/>
</dbReference>
<dbReference type="HAMAP" id="MF_00365">
    <property type="entry name" value="RecF"/>
    <property type="match status" value="1"/>
</dbReference>
<keyword evidence="6 7" id="KW-0742">SOS response</keyword>
<dbReference type="PANTHER" id="PTHR32182">
    <property type="entry name" value="DNA REPLICATION AND REPAIR PROTEIN RECF"/>
    <property type="match status" value="1"/>
</dbReference>
<dbReference type="PANTHER" id="PTHR32182:SF0">
    <property type="entry name" value="DNA REPLICATION AND REPAIR PROTEIN RECF"/>
    <property type="match status" value="1"/>
</dbReference>
<dbReference type="GO" id="GO:0005737">
    <property type="term" value="C:cytoplasm"/>
    <property type="evidence" value="ECO:0007669"/>
    <property type="project" value="UniProtKB-SubCell"/>
</dbReference>
<evidence type="ECO:0000256" key="1">
    <source>
        <dbReference type="ARBA" id="ARBA00022490"/>
    </source>
</evidence>
<dbReference type="GO" id="GO:0006302">
    <property type="term" value="P:double-strand break repair"/>
    <property type="evidence" value="ECO:0007669"/>
    <property type="project" value="InterPro"/>
</dbReference>